<dbReference type="Gene3D" id="1.10.510.10">
    <property type="entry name" value="Transferase(Phosphotransferase) domain 1"/>
    <property type="match status" value="1"/>
</dbReference>
<dbReference type="Gene3D" id="3.80.10.10">
    <property type="entry name" value="Ribonuclease Inhibitor"/>
    <property type="match status" value="1"/>
</dbReference>
<evidence type="ECO:0000256" key="7">
    <source>
        <dbReference type="ARBA" id="ARBA00022692"/>
    </source>
</evidence>
<dbReference type="InterPro" id="IPR011009">
    <property type="entry name" value="Kinase-like_dom_sf"/>
</dbReference>
<dbReference type="Pfam" id="PF08263">
    <property type="entry name" value="LRRNT_2"/>
    <property type="match status" value="1"/>
</dbReference>
<evidence type="ECO:0000256" key="19">
    <source>
        <dbReference type="SAM" id="Phobius"/>
    </source>
</evidence>
<dbReference type="PROSITE" id="PS00108">
    <property type="entry name" value="PROTEIN_KINASE_ST"/>
    <property type="match status" value="1"/>
</dbReference>
<evidence type="ECO:0000256" key="6">
    <source>
        <dbReference type="ARBA" id="ARBA00022679"/>
    </source>
</evidence>
<dbReference type="EMBL" id="JABFUD020000022">
    <property type="protein sequence ID" value="KAI5062426.1"/>
    <property type="molecule type" value="Genomic_DNA"/>
</dbReference>
<evidence type="ECO:0000256" key="13">
    <source>
        <dbReference type="ARBA" id="ARBA00022989"/>
    </source>
</evidence>
<feature type="signal peptide" evidence="20">
    <location>
        <begin position="1"/>
        <end position="33"/>
    </location>
</feature>
<keyword evidence="13 19" id="KW-1133">Transmembrane helix</keyword>
<evidence type="ECO:0000256" key="3">
    <source>
        <dbReference type="ARBA" id="ARBA00012513"/>
    </source>
</evidence>
<keyword evidence="7 19" id="KW-0812">Transmembrane</keyword>
<comment type="similarity">
    <text evidence="2">Belongs to the protein kinase superfamily. Ser/Thr protein kinase family.</text>
</comment>
<keyword evidence="8 20" id="KW-0732">Signal</keyword>
<feature type="binding site" evidence="18">
    <location>
        <position position="306"/>
    </location>
    <ligand>
        <name>ATP</name>
        <dbReference type="ChEBI" id="CHEBI:30616"/>
    </ligand>
</feature>
<dbReference type="InterPro" id="IPR032675">
    <property type="entry name" value="LRR_dom_sf"/>
</dbReference>
<keyword evidence="5" id="KW-0433">Leucine-rich repeat</keyword>
<dbReference type="Proteomes" id="UP000886520">
    <property type="component" value="Chromosome 22"/>
</dbReference>
<dbReference type="SUPFAM" id="SSF56112">
    <property type="entry name" value="Protein kinase-like (PK-like)"/>
    <property type="match status" value="1"/>
</dbReference>
<dbReference type="AlphaFoldDB" id="A0A9D4Z7D8"/>
<dbReference type="SMART" id="SM00220">
    <property type="entry name" value="S_TKc"/>
    <property type="match status" value="1"/>
</dbReference>
<comment type="caution">
    <text evidence="22">The sequence shown here is derived from an EMBL/GenBank/DDBJ whole genome shotgun (WGS) entry which is preliminary data.</text>
</comment>
<dbReference type="PROSITE" id="PS50011">
    <property type="entry name" value="PROTEIN_KINASE_DOM"/>
    <property type="match status" value="1"/>
</dbReference>
<gene>
    <name evidence="22" type="ORF">GOP47_0022965</name>
</gene>
<evidence type="ECO:0000256" key="11">
    <source>
        <dbReference type="ARBA" id="ARBA00022777"/>
    </source>
</evidence>
<dbReference type="PANTHER" id="PTHR48056:SF81">
    <property type="entry name" value="RECEPTOR PROTEIN-TYROSINE KINASE CEPR1"/>
    <property type="match status" value="1"/>
</dbReference>
<evidence type="ECO:0000256" key="10">
    <source>
        <dbReference type="ARBA" id="ARBA00022741"/>
    </source>
</evidence>
<dbReference type="FunFam" id="3.80.10.10:FF:000400">
    <property type="entry name" value="Nuclear pore complex protein NUP107"/>
    <property type="match status" value="1"/>
</dbReference>
<keyword evidence="23" id="KW-1185">Reference proteome</keyword>
<evidence type="ECO:0000259" key="21">
    <source>
        <dbReference type="PROSITE" id="PS50011"/>
    </source>
</evidence>
<sequence>MASVRRMVLSDACYLQLLAILLLHFLLLSTTSSNEEGNLLIQVKDSLIDSRGALRSWNKDVVDPCLDWIGITCDNSQVTRVVLPMEGLSGTLSKAIGSLQQLQVLIIRDNMISGHLPRELGSLSQLNTLLAQNNRFDGVIPSSLGNLGQLKTLDLSGNNLSGQIPSTFFKLQHYNFSGNHLDCDSNFPEPCESPNTTSSSRLKKSSSTGAIVGGVLGSAAFIFCISVFIIYCERRCRHEKQNRQEVFVDVPAEDDLKIAFGQLKRFSWRELQRATDDFSESNVIGQGAFAKVYKGVLNDNSEIAVKRLLSISPDIGEASFLQEVEMISVAVHRNLLLLLGFCITPSERILVYPFMQNKSVAYRLRDRRNGEPALEWNTRKRIALGAARGLEYLHHQCSRKIIHRDVKAANVLLNSDYEAVVGDFGLAKLVDTRNTHVTTMVRGTMGHIAPEYLSTGKSSEKTDVFGYGIMLLEFVTGQRAIDLSRLQEEDDVLLLDHVKKLQHEKRLDMIVDPELTDYNPQEVEQMIQVALLCAQGSPEDRPSMEEVVRMLSGEGLAERWEEWQQVEVIRRREYEAMPHRLAEWVEDSTVNQEAIQLSAAR</sequence>
<keyword evidence="9" id="KW-0677">Repeat</keyword>
<organism evidence="22 23">
    <name type="scientific">Adiantum capillus-veneris</name>
    <name type="common">Maidenhair fern</name>
    <dbReference type="NCBI Taxonomy" id="13818"/>
    <lineage>
        <taxon>Eukaryota</taxon>
        <taxon>Viridiplantae</taxon>
        <taxon>Streptophyta</taxon>
        <taxon>Embryophyta</taxon>
        <taxon>Tracheophyta</taxon>
        <taxon>Polypodiopsida</taxon>
        <taxon>Polypodiidae</taxon>
        <taxon>Polypodiales</taxon>
        <taxon>Pteridineae</taxon>
        <taxon>Pteridaceae</taxon>
        <taxon>Vittarioideae</taxon>
        <taxon>Adiantum</taxon>
    </lineage>
</organism>
<evidence type="ECO:0000256" key="14">
    <source>
        <dbReference type="ARBA" id="ARBA00023136"/>
    </source>
</evidence>
<dbReference type="InterPro" id="IPR008271">
    <property type="entry name" value="Ser/Thr_kinase_AS"/>
</dbReference>
<name>A0A9D4Z7D8_ADICA</name>
<evidence type="ECO:0000256" key="17">
    <source>
        <dbReference type="ARBA" id="ARBA00048679"/>
    </source>
</evidence>
<comment type="catalytic activity">
    <reaction evidence="17">
        <text>L-seryl-[protein] + ATP = O-phospho-L-seryl-[protein] + ADP + H(+)</text>
        <dbReference type="Rhea" id="RHEA:17989"/>
        <dbReference type="Rhea" id="RHEA-COMP:9863"/>
        <dbReference type="Rhea" id="RHEA-COMP:11604"/>
        <dbReference type="ChEBI" id="CHEBI:15378"/>
        <dbReference type="ChEBI" id="CHEBI:29999"/>
        <dbReference type="ChEBI" id="CHEBI:30616"/>
        <dbReference type="ChEBI" id="CHEBI:83421"/>
        <dbReference type="ChEBI" id="CHEBI:456216"/>
        <dbReference type="EC" id="2.7.11.1"/>
    </reaction>
</comment>
<dbReference type="FunFam" id="3.30.200.20:FF:000015">
    <property type="entry name" value="Somatic embryogenesis receptor kinase 1"/>
    <property type="match status" value="1"/>
</dbReference>
<evidence type="ECO:0000256" key="18">
    <source>
        <dbReference type="PROSITE-ProRule" id="PRU10141"/>
    </source>
</evidence>
<evidence type="ECO:0000256" key="2">
    <source>
        <dbReference type="ARBA" id="ARBA00008684"/>
    </source>
</evidence>
<evidence type="ECO:0000256" key="5">
    <source>
        <dbReference type="ARBA" id="ARBA00022614"/>
    </source>
</evidence>
<dbReference type="PANTHER" id="PTHR48056">
    <property type="entry name" value="LRR RECEPTOR-LIKE SERINE/THREONINE-PROTEIN KINASE-RELATED"/>
    <property type="match status" value="1"/>
</dbReference>
<dbReference type="InterPro" id="IPR013210">
    <property type="entry name" value="LRR_N_plant-typ"/>
</dbReference>
<keyword evidence="11" id="KW-0418">Kinase</keyword>
<dbReference type="OrthoDB" id="1866136at2759"/>
<evidence type="ECO:0000313" key="22">
    <source>
        <dbReference type="EMBL" id="KAI5062426.1"/>
    </source>
</evidence>
<evidence type="ECO:0000256" key="9">
    <source>
        <dbReference type="ARBA" id="ARBA00022737"/>
    </source>
</evidence>
<comment type="catalytic activity">
    <reaction evidence="16">
        <text>L-threonyl-[protein] + ATP = O-phospho-L-threonyl-[protein] + ADP + H(+)</text>
        <dbReference type="Rhea" id="RHEA:46608"/>
        <dbReference type="Rhea" id="RHEA-COMP:11060"/>
        <dbReference type="Rhea" id="RHEA-COMP:11605"/>
        <dbReference type="ChEBI" id="CHEBI:15378"/>
        <dbReference type="ChEBI" id="CHEBI:30013"/>
        <dbReference type="ChEBI" id="CHEBI:30616"/>
        <dbReference type="ChEBI" id="CHEBI:61977"/>
        <dbReference type="ChEBI" id="CHEBI:456216"/>
        <dbReference type="EC" id="2.7.11.1"/>
    </reaction>
</comment>
<dbReference type="InterPro" id="IPR017441">
    <property type="entry name" value="Protein_kinase_ATP_BS"/>
</dbReference>
<evidence type="ECO:0000256" key="12">
    <source>
        <dbReference type="ARBA" id="ARBA00022840"/>
    </source>
</evidence>
<evidence type="ECO:0000256" key="8">
    <source>
        <dbReference type="ARBA" id="ARBA00022729"/>
    </source>
</evidence>
<evidence type="ECO:0000313" key="23">
    <source>
        <dbReference type="Proteomes" id="UP000886520"/>
    </source>
</evidence>
<dbReference type="InterPro" id="IPR001245">
    <property type="entry name" value="Ser-Thr/Tyr_kinase_cat_dom"/>
</dbReference>
<dbReference type="GO" id="GO:0005524">
    <property type="term" value="F:ATP binding"/>
    <property type="evidence" value="ECO:0007669"/>
    <property type="project" value="UniProtKB-UniRule"/>
</dbReference>
<dbReference type="Gene3D" id="3.30.200.20">
    <property type="entry name" value="Phosphorylase Kinase, domain 1"/>
    <property type="match status" value="1"/>
</dbReference>
<keyword evidence="10 18" id="KW-0547">Nucleotide-binding</keyword>
<keyword evidence="12 18" id="KW-0067">ATP-binding</keyword>
<keyword evidence="15" id="KW-0325">Glycoprotein</keyword>
<feature type="transmembrane region" description="Helical" evidence="19">
    <location>
        <begin position="210"/>
        <end position="232"/>
    </location>
</feature>
<keyword evidence="6" id="KW-0808">Transferase</keyword>
<evidence type="ECO:0000256" key="4">
    <source>
        <dbReference type="ARBA" id="ARBA00022527"/>
    </source>
</evidence>
<keyword evidence="14 19" id="KW-0472">Membrane</keyword>
<dbReference type="Pfam" id="PF07714">
    <property type="entry name" value="PK_Tyr_Ser-Thr"/>
    <property type="match status" value="1"/>
</dbReference>
<dbReference type="GO" id="GO:0016020">
    <property type="term" value="C:membrane"/>
    <property type="evidence" value="ECO:0007669"/>
    <property type="project" value="UniProtKB-SubCell"/>
</dbReference>
<dbReference type="InterPro" id="IPR000719">
    <property type="entry name" value="Prot_kinase_dom"/>
</dbReference>
<dbReference type="InterPro" id="IPR050647">
    <property type="entry name" value="Plant_LRR-RLKs"/>
</dbReference>
<evidence type="ECO:0000256" key="1">
    <source>
        <dbReference type="ARBA" id="ARBA00004167"/>
    </source>
</evidence>
<dbReference type="GO" id="GO:0004674">
    <property type="term" value="F:protein serine/threonine kinase activity"/>
    <property type="evidence" value="ECO:0007669"/>
    <property type="project" value="UniProtKB-KW"/>
</dbReference>
<keyword evidence="4" id="KW-0723">Serine/threonine-protein kinase</keyword>
<dbReference type="EC" id="2.7.11.1" evidence="3"/>
<protein>
    <recommendedName>
        <fullName evidence="3">non-specific serine/threonine protein kinase</fullName>
        <ecNumber evidence="3">2.7.11.1</ecNumber>
    </recommendedName>
</protein>
<evidence type="ECO:0000256" key="16">
    <source>
        <dbReference type="ARBA" id="ARBA00047899"/>
    </source>
</evidence>
<proteinExistence type="inferred from homology"/>
<accession>A0A9D4Z7D8</accession>
<feature type="chain" id="PRO_5039643461" description="non-specific serine/threonine protein kinase" evidence="20">
    <location>
        <begin position="34"/>
        <end position="601"/>
    </location>
</feature>
<reference evidence="22" key="1">
    <citation type="submission" date="2021-01" db="EMBL/GenBank/DDBJ databases">
        <title>Adiantum capillus-veneris genome.</title>
        <authorList>
            <person name="Fang Y."/>
            <person name="Liao Q."/>
        </authorList>
    </citation>
    <scope>NUCLEOTIDE SEQUENCE</scope>
    <source>
        <strain evidence="22">H3</strain>
        <tissue evidence="22">Leaf</tissue>
    </source>
</reference>
<evidence type="ECO:0000256" key="15">
    <source>
        <dbReference type="ARBA" id="ARBA00023180"/>
    </source>
</evidence>
<comment type="subcellular location">
    <subcellularLocation>
        <location evidence="1">Membrane</location>
        <topology evidence="1">Single-pass membrane protein</topology>
    </subcellularLocation>
</comment>
<dbReference type="FunFam" id="1.10.510.10:FF:000016">
    <property type="entry name" value="Somatic embryogenesis receptor-like kinase 1"/>
    <property type="match status" value="1"/>
</dbReference>
<dbReference type="PROSITE" id="PS00107">
    <property type="entry name" value="PROTEIN_KINASE_ATP"/>
    <property type="match status" value="1"/>
</dbReference>
<feature type="domain" description="Protein kinase" evidence="21">
    <location>
        <begin position="278"/>
        <end position="556"/>
    </location>
</feature>
<evidence type="ECO:0000256" key="20">
    <source>
        <dbReference type="SAM" id="SignalP"/>
    </source>
</evidence>
<dbReference type="SUPFAM" id="SSF52058">
    <property type="entry name" value="L domain-like"/>
    <property type="match status" value="1"/>
</dbReference>
<dbReference type="InterPro" id="IPR001611">
    <property type="entry name" value="Leu-rich_rpt"/>
</dbReference>
<dbReference type="Pfam" id="PF00560">
    <property type="entry name" value="LRR_1"/>
    <property type="match status" value="3"/>
</dbReference>